<evidence type="ECO:0000256" key="4">
    <source>
        <dbReference type="ARBA" id="ARBA00023235"/>
    </source>
</evidence>
<dbReference type="GO" id="GO:0008973">
    <property type="term" value="F:phosphopentomutase activity"/>
    <property type="evidence" value="ECO:0007669"/>
    <property type="project" value="UniProtKB-EC"/>
</dbReference>
<keyword evidence="4 6" id="KW-0413">Isomerase</keyword>
<keyword evidence="7" id="KW-1185">Reference proteome</keyword>
<dbReference type="RefSeq" id="WP_138210856.1">
    <property type="nucleotide sequence ID" value="NZ_CBCRUQ010000002.1"/>
</dbReference>
<dbReference type="InterPro" id="IPR024052">
    <property type="entry name" value="Phosphopentomutase_DeoB_cap_sf"/>
</dbReference>
<dbReference type="Gene3D" id="3.40.720.10">
    <property type="entry name" value="Alkaline Phosphatase, subunit A"/>
    <property type="match status" value="1"/>
</dbReference>
<dbReference type="KEGG" id="hhw:NCTC503_02319"/>
<evidence type="ECO:0000313" key="6">
    <source>
        <dbReference type="EMBL" id="VTQ94420.1"/>
    </source>
</evidence>
<dbReference type="GO" id="GO:0005829">
    <property type="term" value="C:cytosol"/>
    <property type="evidence" value="ECO:0007669"/>
    <property type="project" value="TreeGrafter"/>
</dbReference>
<evidence type="ECO:0000256" key="1">
    <source>
        <dbReference type="ARBA" id="ARBA00010373"/>
    </source>
</evidence>
<evidence type="ECO:0000256" key="3">
    <source>
        <dbReference type="ARBA" id="ARBA00023211"/>
    </source>
</evidence>
<dbReference type="Gene3D" id="3.30.70.1250">
    <property type="entry name" value="Phosphopentomutase"/>
    <property type="match status" value="1"/>
</dbReference>
<gene>
    <name evidence="6" type="primary">yhfW</name>
    <name evidence="6" type="ORF">NCTC503_02319</name>
</gene>
<dbReference type="PIRSF" id="PIRSF001491">
    <property type="entry name" value="Ppentomutase"/>
    <property type="match status" value="1"/>
</dbReference>
<dbReference type="GO" id="GO:0043094">
    <property type="term" value="P:metabolic compound salvage"/>
    <property type="evidence" value="ECO:0007669"/>
    <property type="project" value="InterPro"/>
</dbReference>
<accession>A0A4U9RYY0</accession>
<evidence type="ECO:0000259" key="5">
    <source>
        <dbReference type="Pfam" id="PF01676"/>
    </source>
</evidence>
<comment type="similarity">
    <text evidence="1">Belongs to the phosphopentomutase family.</text>
</comment>
<reference evidence="6 7" key="1">
    <citation type="submission" date="2019-05" db="EMBL/GenBank/DDBJ databases">
        <authorList>
            <consortium name="Pathogen Informatics"/>
        </authorList>
    </citation>
    <scope>NUCLEOTIDE SEQUENCE [LARGE SCALE GENOMIC DNA]</scope>
    <source>
        <strain evidence="6 7">NCTC503</strain>
    </source>
</reference>
<dbReference type="Proteomes" id="UP000308489">
    <property type="component" value="Chromosome 1"/>
</dbReference>
<dbReference type="CDD" id="cd16009">
    <property type="entry name" value="PPM"/>
    <property type="match status" value="1"/>
</dbReference>
<evidence type="ECO:0000313" key="7">
    <source>
        <dbReference type="Proteomes" id="UP000308489"/>
    </source>
</evidence>
<dbReference type="InterPro" id="IPR010045">
    <property type="entry name" value="DeoB"/>
</dbReference>
<organism evidence="6 7">
    <name type="scientific">Hathewaya histolytica</name>
    <name type="common">Clostridium histolyticum</name>
    <dbReference type="NCBI Taxonomy" id="1498"/>
    <lineage>
        <taxon>Bacteria</taxon>
        <taxon>Bacillati</taxon>
        <taxon>Bacillota</taxon>
        <taxon>Clostridia</taxon>
        <taxon>Eubacteriales</taxon>
        <taxon>Clostridiaceae</taxon>
        <taxon>Hathewaya</taxon>
    </lineage>
</organism>
<dbReference type="EC" id="5.4.2.7" evidence="6"/>
<dbReference type="OrthoDB" id="9769930at2"/>
<dbReference type="PANTHER" id="PTHR21110:SF0">
    <property type="entry name" value="PHOSPHOPENTOMUTASE"/>
    <property type="match status" value="1"/>
</dbReference>
<feature type="domain" description="Metalloenzyme" evidence="5">
    <location>
        <begin position="2"/>
        <end position="387"/>
    </location>
</feature>
<dbReference type="GO" id="GO:0000287">
    <property type="term" value="F:magnesium ion binding"/>
    <property type="evidence" value="ECO:0007669"/>
    <property type="project" value="InterPro"/>
</dbReference>
<dbReference type="NCBIfam" id="NF009049">
    <property type="entry name" value="PRK12383.1"/>
    <property type="match status" value="1"/>
</dbReference>
<dbReference type="Pfam" id="PF01676">
    <property type="entry name" value="Metalloenzyme"/>
    <property type="match status" value="1"/>
</dbReference>
<evidence type="ECO:0000256" key="2">
    <source>
        <dbReference type="ARBA" id="ARBA00022723"/>
    </source>
</evidence>
<dbReference type="InterPro" id="IPR017850">
    <property type="entry name" value="Alkaline_phosphatase_core_sf"/>
</dbReference>
<proteinExistence type="inferred from homology"/>
<dbReference type="AlphaFoldDB" id="A0A4U9RYY0"/>
<protein>
    <submittedName>
        <fullName evidence="6">Phosphopentomutase</fullName>
        <ecNumber evidence="6">5.4.2.7</ecNumber>
    </submittedName>
</protein>
<dbReference type="GO" id="GO:0009117">
    <property type="term" value="P:nucleotide metabolic process"/>
    <property type="evidence" value="ECO:0007669"/>
    <property type="project" value="InterPro"/>
</dbReference>
<dbReference type="SUPFAM" id="SSF53649">
    <property type="entry name" value="Alkaline phosphatase-like"/>
    <property type="match status" value="1"/>
</dbReference>
<dbReference type="PANTHER" id="PTHR21110">
    <property type="entry name" value="PHOSPHOPENTOMUTASE"/>
    <property type="match status" value="1"/>
</dbReference>
<sequence>MKRVILLVIDSLGIGEMEDIKINRPIDVGSNTLKHILENNKELSINNLIKLGLINALGEEVGDYKKVSNAIYGEANLTHPGADSFYGHYEIAGAKIENPVVYPLEHYIDSIKFRLEKLGYGVEKVTKFQSSYLFVDEGIFVCDNIEAEYGNVYSVIGSNEKVDYNKVKLIAKEVRNITKVSRVVSVITKVTVEELTRCIEIKEGKYIGINSPKCNLYNREYEVEHLGYGINNQGHCITKLKKINVPVISIGKVSDIIDVDVDKRIYGVNTNLIIENSLEQIKSLDYGFIFINIQETDLAGHLEDVKMYGKQLEKVDKFIGEIINLIGGDDFLIVMADHGNDPTIGHSKHTRERVPILIYNKCMHGEIYLGTRKTMSDVGATIVEIFNGERTEVGESFFSKLKI</sequence>
<name>A0A4U9RYY0_HATHI</name>
<dbReference type="EMBL" id="LR590481">
    <property type="protein sequence ID" value="VTQ94420.1"/>
    <property type="molecule type" value="Genomic_DNA"/>
</dbReference>
<dbReference type="InterPro" id="IPR006124">
    <property type="entry name" value="Metalloenzyme"/>
</dbReference>
<keyword evidence="2" id="KW-0479">Metal-binding</keyword>
<keyword evidence="3" id="KW-0464">Manganese</keyword>